<name>A0A4Y7STW2_COPMI</name>
<dbReference type="AlphaFoldDB" id="A0A4Y7STW2"/>
<reference evidence="2 3" key="1">
    <citation type="journal article" date="2019" name="Nat. Ecol. Evol.">
        <title>Megaphylogeny resolves global patterns of mushroom evolution.</title>
        <authorList>
            <person name="Varga T."/>
            <person name="Krizsan K."/>
            <person name="Foldi C."/>
            <person name="Dima B."/>
            <person name="Sanchez-Garcia M."/>
            <person name="Sanchez-Ramirez S."/>
            <person name="Szollosi G.J."/>
            <person name="Szarkandi J.G."/>
            <person name="Papp V."/>
            <person name="Albert L."/>
            <person name="Andreopoulos W."/>
            <person name="Angelini C."/>
            <person name="Antonin V."/>
            <person name="Barry K.W."/>
            <person name="Bougher N.L."/>
            <person name="Buchanan P."/>
            <person name="Buyck B."/>
            <person name="Bense V."/>
            <person name="Catcheside P."/>
            <person name="Chovatia M."/>
            <person name="Cooper J."/>
            <person name="Damon W."/>
            <person name="Desjardin D."/>
            <person name="Finy P."/>
            <person name="Geml J."/>
            <person name="Haridas S."/>
            <person name="Hughes K."/>
            <person name="Justo A."/>
            <person name="Karasinski D."/>
            <person name="Kautmanova I."/>
            <person name="Kiss B."/>
            <person name="Kocsube S."/>
            <person name="Kotiranta H."/>
            <person name="LaButti K.M."/>
            <person name="Lechner B.E."/>
            <person name="Liimatainen K."/>
            <person name="Lipzen A."/>
            <person name="Lukacs Z."/>
            <person name="Mihaltcheva S."/>
            <person name="Morgado L.N."/>
            <person name="Niskanen T."/>
            <person name="Noordeloos M.E."/>
            <person name="Ohm R.A."/>
            <person name="Ortiz-Santana B."/>
            <person name="Ovrebo C."/>
            <person name="Racz N."/>
            <person name="Riley R."/>
            <person name="Savchenko A."/>
            <person name="Shiryaev A."/>
            <person name="Soop K."/>
            <person name="Spirin V."/>
            <person name="Szebenyi C."/>
            <person name="Tomsovsky M."/>
            <person name="Tulloss R.E."/>
            <person name="Uehling J."/>
            <person name="Grigoriev I.V."/>
            <person name="Vagvolgyi C."/>
            <person name="Papp T."/>
            <person name="Martin F.M."/>
            <person name="Miettinen O."/>
            <person name="Hibbett D.S."/>
            <person name="Nagy L.G."/>
        </authorList>
    </citation>
    <scope>NUCLEOTIDE SEQUENCE [LARGE SCALE GENOMIC DNA]</scope>
    <source>
        <strain evidence="2 3">FP101781</strain>
    </source>
</reference>
<feature type="compositionally biased region" description="Basic and acidic residues" evidence="1">
    <location>
        <begin position="128"/>
        <end position="144"/>
    </location>
</feature>
<evidence type="ECO:0000313" key="2">
    <source>
        <dbReference type="EMBL" id="TEB25305.1"/>
    </source>
</evidence>
<accession>A0A4Y7STW2</accession>
<comment type="caution">
    <text evidence="2">The sequence shown here is derived from an EMBL/GenBank/DDBJ whole genome shotgun (WGS) entry which is preliminary data.</text>
</comment>
<dbReference type="EMBL" id="QPFP01000058">
    <property type="protein sequence ID" value="TEB25305.1"/>
    <property type="molecule type" value="Genomic_DNA"/>
</dbReference>
<organism evidence="2 3">
    <name type="scientific">Coprinellus micaceus</name>
    <name type="common">Glistening ink-cap mushroom</name>
    <name type="synonym">Coprinus micaceus</name>
    <dbReference type="NCBI Taxonomy" id="71717"/>
    <lineage>
        <taxon>Eukaryota</taxon>
        <taxon>Fungi</taxon>
        <taxon>Dikarya</taxon>
        <taxon>Basidiomycota</taxon>
        <taxon>Agaricomycotina</taxon>
        <taxon>Agaricomycetes</taxon>
        <taxon>Agaricomycetidae</taxon>
        <taxon>Agaricales</taxon>
        <taxon>Agaricineae</taxon>
        <taxon>Psathyrellaceae</taxon>
        <taxon>Coprinellus</taxon>
    </lineage>
</organism>
<evidence type="ECO:0000313" key="3">
    <source>
        <dbReference type="Proteomes" id="UP000298030"/>
    </source>
</evidence>
<proteinExistence type="predicted"/>
<dbReference type="Proteomes" id="UP000298030">
    <property type="component" value="Unassembled WGS sequence"/>
</dbReference>
<keyword evidence="3" id="KW-1185">Reference proteome</keyword>
<sequence>MTKGEMLDARQIPMPFSSRPRFLLPFSFETPSMPPVSTLFSSSPIPGSLLHCSVYFAPCPAHTFKLPASSRPTRPYVSEIRLCDSLRPISRPLLGSHKSYHRRRRESPDEFDPAEPAHPRYTSIDDAEAVRGADAEAWKNRHRR</sequence>
<gene>
    <name evidence="2" type="ORF">FA13DRAFT_1177957</name>
</gene>
<evidence type="ECO:0000256" key="1">
    <source>
        <dbReference type="SAM" id="MobiDB-lite"/>
    </source>
</evidence>
<protein>
    <submittedName>
        <fullName evidence="2">Uncharacterized protein</fullName>
    </submittedName>
</protein>
<feature type="region of interest" description="Disordered" evidence="1">
    <location>
        <begin position="90"/>
        <end position="144"/>
    </location>
</feature>